<keyword evidence="4" id="KW-0378">Hydrolase</keyword>
<dbReference type="GO" id="GO:0046872">
    <property type="term" value="F:metal ion binding"/>
    <property type="evidence" value="ECO:0007669"/>
    <property type="project" value="UniProtKB-KW"/>
</dbReference>
<dbReference type="PANTHER" id="PTHR43330">
    <property type="entry name" value="METHIONINE AMINOPEPTIDASE"/>
    <property type="match status" value="1"/>
</dbReference>
<evidence type="ECO:0000256" key="2">
    <source>
        <dbReference type="ARBA" id="ARBA00022670"/>
    </source>
</evidence>
<evidence type="ECO:0000313" key="6">
    <source>
        <dbReference type="EMBL" id="KKM98821.1"/>
    </source>
</evidence>
<dbReference type="InterPro" id="IPR036005">
    <property type="entry name" value="Creatinase/aminopeptidase-like"/>
</dbReference>
<accession>A0A0F9MHT5</accession>
<dbReference type="NCBIfam" id="TIGR00500">
    <property type="entry name" value="met_pdase_I"/>
    <property type="match status" value="1"/>
</dbReference>
<feature type="domain" description="Peptidase M24" evidence="5">
    <location>
        <begin position="12"/>
        <end position="238"/>
    </location>
</feature>
<dbReference type="InterPro" id="IPR001714">
    <property type="entry name" value="Pept_M24_MAP"/>
</dbReference>
<name>A0A0F9MHT5_9ZZZZ</name>
<keyword evidence="2" id="KW-0645">Protease</keyword>
<evidence type="ECO:0000256" key="3">
    <source>
        <dbReference type="ARBA" id="ARBA00022723"/>
    </source>
</evidence>
<dbReference type="HAMAP" id="MF_01974">
    <property type="entry name" value="MetAP_1"/>
    <property type="match status" value="1"/>
</dbReference>
<comment type="caution">
    <text evidence="6">The sequence shown here is derived from an EMBL/GenBank/DDBJ whole genome shotgun (WGS) entry which is preliminary data.</text>
</comment>
<dbReference type="SUPFAM" id="SSF55920">
    <property type="entry name" value="Creatinase/aminopeptidase"/>
    <property type="match status" value="1"/>
</dbReference>
<evidence type="ECO:0000256" key="4">
    <source>
        <dbReference type="ARBA" id="ARBA00022801"/>
    </source>
</evidence>
<dbReference type="AlphaFoldDB" id="A0A0F9MHT5"/>
<dbReference type="GO" id="GO:0006508">
    <property type="term" value="P:proteolysis"/>
    <property type="evidence" value="ECO:0007669"/>
    <property type="project" value="UniProtKB-KW"/>
</dbReference>
<sequence>MIIYCEEEISTIRKSNQIVAKILTELGKMITPGVQTKELDEYAELRAKEMNAIPAFKGYRGYPASLCTSINEEIVHGIPSSRRLRDGDIISLDFGVLYEGYYGDAAVTYAVGEITPKAKKLIKAAEESFYKGMEQMKPGERVSDISFAIQSHVESQGYSVIRAFVGHGIGLSLHEEPQVPNFGPPGRGPKLKSGMVLAIEPMIAMRDWDVEILDDNWTAITRDRSLSAHYEHTVAITQKGPEILSLPDEEKKNAAYLKENQYA</sequence>
<dbReference type="GO" id="GO:0070006">
    <property type="term" value="F:metalloaminopeptidase activity"/>
    <property type="evidence" value="ECO:0007669"/>
    <property type="project" value="InterPro"/>
</dbReference>
<dbReference type="Pfam" id="PF00557">
    <property type="entry name" value="Peptidase_M24"/>
    <property type="match status" value="1"/>
</dbReference>
<protein>
    <recommendedName>
        <fullName evidence="5">Peptidase M24 domain-containing protein</fullName>
    </recommendedName>
</protein>
<proteinExistence type="inferred from homology"/>
<dbReference type="InterPro" id="IPR002467">
    <property type="entry name" value="Pept_M24A_MAP1"/>
</dbReference>
<reference evidence="6" key="1">
    <citation type="journal article" date="2015" name="Nature">
        <title>Complex archaea that bridge the gap between prokaryotes and eukaryotes.</title>
        <authorList>
            <person name="Spang A."/>
            <person name="Saw J.H."/>
            <person name="Jorgensen S.L."/>
            <person name="Zaremba-Niedzwiedzka K."/>
            <person name="Martijn J."/>
            <person name="Lind A.E."/>
            <person name="van Eijk R."/>
            <person name="Schleper C."/>
            <person name="Guy L."/>
            <person name="Ettema T.J."/>
        </authorList>
    </citation>
    <scope>NUCLEOTIDE SEQUENCE</scope>
</reference>
<dbReference type="Gene3D" id="3.90.230.10">
    <property type="entry name" value="Creatinase/methionine aminopeptidase superfamily"/>
    <property type="match status" value="1"/>
</dbReference>
<dbReference type="PRINTS" id="PR00599">
    <property type="entry name" value="MAPEPTIDASE"/>
</dbReference>
<gene>
    <name evidence="6" type="ORF">LCGC14_1154120</name>
</gene>
<dbReference type="InterPro" id="IPR000994">
    <property type="entry name" value="Pept_M24"/>
</dbReference>
<dbReference type="EMBL" id="LAZR01005574">
    <property type="protein sequence ID" value="KKM98821.1"/>
    <property type="molecule type" value="Genomic_DNA"/>
</dbReference>
<evidence type="ECO:0000259" key="5">
    <source>
        <dbReference type="Pfam" id="PF00557"/>
    </source>
</evidence>
<dbReference type="PANTHER" id="PTHR43330:SF27">
    <property type="entry name" value="METHIONINE AMINOPEPTIDASE"/>
    <property type="match status" value="1"/>
</dbReference>
<dbReference type="CDD" id="cd01086">
    <property type="entry name" value="MetAP1"/>
    <property type="match status" value="1"/>
</dbReference>
<dbReference type="GO" id="GO:0005829">
    <property type="term" value="C:cytosol"/>
    <property type="evidence" value="ECO:0007669"/>
    <property type="project" value="TreeGrafter"/>
</dbReference>
<keyword evidence="1" id="KW-0031">Aminopeptidase</keyword>
<evidence type="ECO:0000256" key="1">
    <source>
        <dbReference type="ARBA" id="ARBA00022438"/>
    </source>
</evidence>
<keyword evidence="3" id="KW-0479">Metal-binding</keyword>
<organism evidence="6">
    <name type="scientific">marine sediment metagenome</name>
    <dbReference type="NCBI Taxonomy" id="412755"/>
    <lineage>
        <taxon>unclassified sequences</taxon>
        <taxon>metagenomes</taxon>
        <taxon>ecological metagenomes</taxon>
    </lineage>
</organism>
<dbReference type="PROSITE" id="PS00680">
    <property type="entry name" value="MAP_1"/>
    <property type="match status" value="1"/>
</dbReference>